<dbReference type="PANTHER" id="PTHR15503:SF45">
    <property type="entry name" value="RNA-DIRECTED DNA POLYMERASE HOMOLOG"/>
    <property type="match status" value="1"/>
</dbReference>
<dbReference type="AlphaFoldDB" id="A0A0V1CBN5"/>
<accession>A0A0V1CBN5</accession>
<dbReference type="STRING" id="45882.A0A0V1CBN5"/>
<dbReference type="Proteomes" id="UP000054653">
    <property type="component" value="Unassembled WGS sequence"/>
</dbReference>
<keyword evidence="1" id="KW-0862">Zinc</keyword>
<dbReference type="InterPro" id="IPR043502">
    <property type="entry name" value="DNA/RNA_pol_sf"/>
</dbReference>
<dbReference type="Gene3D" id="4.10.60.10">
    <property type="entry name" value="Zinc finger, CCHC-type"/>
    <property type="match status" value="1"/>
</dbReference>
<dbReference type="SUPFAM" id="SSF50630">
    <property type="entry name" value="Acid proteases"/>
    <property type="match status" value="1"/>
</dbReference>
<sequence length="514" mass="57137">MDVQETDDYDGLKSALFEAFGVRTGLERFFAEFFRRKQQRMRAGVRWSLAQALREGAGLSAEAVRTAVLRREMGNFAEAVEVAVKEERVVKELTTVEARVASVKTVLELLEPTAGRVTEAAAAAVTTRKEVEDDLAEVLRHIKELLTDNTLAGTKRQPPWQRQGPERRGVRRCWKCGGLGHISRECQASSSDAWVSEVCTTNRTLPVVVIRSPEIDSPIVEGSVGGVGCNMLVDTGSAVTLADERFMRHSKTMRDVPKPLIRLETASRTELEITNASVTEIVLGNSVTVQHTVLCVRELSHKILLGWDFMRYHGYTPDPTAGCLRMRQVNIPFLNSLAVAPVRAESPQSELMGVERQASMSSGGDPEEFRGRVVHVRRGPWGDERGTPRHLHRRRQTSEVLPKAHSLSSTGAGGNLPGRNAAVKPSSSPWASPIVFVKRKDWSCQFCVDYRQLNNLTRKDDRPLLRIYDTLDALAGAQWFLACIWQADTGRLRSNNKIGRRRHSPPPLGCTSSK</sequence>
<dbReference type="Pfam" id="PF13975">
    <property type="entry name" value="gag-asp_proteas"/>
    <property type="match status" value="1"/>
</dbReference>
<dbReference type="InterPro" id="IPR001878">
    <property type="entry name" value="Znf_CCHC"/>
</dbReference>
<dbReference type="GO" id="GO:0004190">
    <property type="term" value="F:aspartic-type endopeptidase activity"/>
    <property type="evidence" value="ECO:0007669"/>
    <property type="project" value="InterPro"/>
</dbReference>
<dbReference type="PANTHER" id="PTHR15503">
    <property type="entry name" value="LDOC1 RELATED"/>
    <property type="match status" value="1"/>
</dbReference>
<evidence type="ECO:0000256" key="2">
    <source>
        <dbReference type="SAM" id="MobiDB-lite"/>
    </source>
</evidence>
<dbReference type="GO" id="GO:0006508">
    <property type="term" value="P:proteolysis"/>
    <property type="evidence" value="ECO:0007669"/>
    <property type="project" value="InterPro"/>
</dbReference>
<dbReference type="Pfam" id="PF00098">
    <property type="entry name" value="zf-CCHC"/>
    <property type="match status" value="1"/>
</dbReference>
<feature type="domain" description="CCHC-type" evidence="3">
    <location>
        <begin position="171"/>
        <end position="186"/>
    </location>
</feature>
<dbReference type="InterPro" id="IPR036875">
    <property type="entry name" value="Znf_CCHC_sf"/>
</dbReference>
<dbReference type="Gene3D" id="2.40.70.10">
    <property type="entry name" value="Acid Proteases"/>
    <property type="match status" value="1"/>
</dbReference>
<proteinExistence type="predicted"/>
<gene>
    <name evidence="4" type="primary">TY3B-I</name>
    <name evidence="4" type="ORF">T03_16079</name>
</gene>
<dbReference type="CDD" id="cd00303">
    <property type="entry name" value="retropepsin_like"/>
    <property type="match status" value="1"/>
</dbReference>
<dbReference type="PROSITE" id="PS00141">
    <property type="entry name" value="ASP_PROTEASE"/>
    <property type="match status" value="1"/>
</dbReference>
<dbReference type="InterPro" id="IPR043128">
    <property type="entry name" value="Rev_trsase/Diguanyl_cyclase"/>
</dbReference>
<reference evidence="4 5" key="1">
    <citation type="submission" date="2015-01" db="EMBL/GenBank/DDBJ databases">
        <title>Evolution of Trichinella species and genotypes.</title>
        <authorList>
            <person name="Korhonen P.K."/>
            <person name="Edoardo P."/>
            <person name="Giuseppe L.R."/>
            <person name="Gasser R.B."/>
        </authorList>
    </citation>
    <scope>NUCLEOTIDE SEQUENCE [LARGE SCALE GENOMIC DNA]</scope>
    <source>
        <strain evidence="4">ISS120</strain>
    </source>
</reference>
<comment type="caution">
    <text evidence="4">The sequence shown here is derived from an EMBL/GenBank/DDBJ whole genome shotgun (WGS) entry which is preliminary data.</text>
</comment>
<keyword evidence="1" id="KW-0863">Zinc-finger</keyword>
<dbReference type="InterPro" id="IPR021109">
    <property type="entry name" value="Peptidase_aspartic_dom_sf"/>
</dbReference>
<dbReference type="GO" id="GO:0008270">
    <property type="term" value="F:zinc ion binding"/>
    <property type="evidence" value="ECO:0007669"/>
    <property type="project" value="UniProtKB-KW"/>
</dbReference>
<dbReference type="Gene3D" id="3.30.70.270">
    <property type="match status" value="1"/>
</dbReference>
<evidence type="ECO:0000259" key="3">
    <source>
        <dbReference type="PROSITE" id="PS50158"/>
    </source>
</evidence>
<dbReference type="InterPro" id="IPR032567">
    <property type="entry name" value="RTL1-rel"/>
</dbReference>
<evidence type="ECO:0000313" key="4">
    <source>
        <dbReference type="EMBL" id="KRY46661.1"/>
    </source>
</evidence>
<name>A0A0V1CBN5_TRIBR</name>
<dbReference type="SUPFAM" id="SSF56672">
    <property type="entry name" value="DNA/RNA polymerases"/>
    <property type="match status" value="1"/>
</dbReference>
<dbReference type="PROSITE" id="PS50158">
    <property type="entry name" value="ZF_CCHC"/>
    <property type="match status" value="1"/>
</dbReference>
<dbReference type="EMBL" id="JYDI01000277">
    <property type="protein sequence ID" value="KRY46661.1"/>
    <property type="molecule type" value="Genomic_DNA"/>
</dbReference>
<dbReference type="SUPFAM" id="SSF57756">
    <property type="entry name" value="Retrovirus zinc finger-like domains"/>
    <property type="match status" value="1"/>
</dbReference>
<protein>
    <submittedName>
        <fullName evidence="4">Transposon Ty3-I Gag-Pol polyprotein</fullName>
    </submittedName>
</protein>
<dbReference type="Gene3D" id="3.10.10.10">
    <property type="entry name" value="HIV Type 1 Reverse Transcriptase, subunit A, domain 1"/>
    <property type="match status" value="1"/>
</dbReference>
<organism evidence="4 5">
    <name type="scientific">Trichinella britovi</name>
    <name type="common">Parasitic roundworm</name>
    <dbReference type="NCBI Taxonomy" id="45882"/>
    <lineage>
        <taxon>Eukaryota</taxon>
        <taxon>Metazoa</taxon>
        <taxon>Ecdysozoa</taxon>
        <taxon>Nematoda</taxon>
        <taxon>Enoplea</taxon>
        <taxon>Dorylaimia</taxon>
        <taxon>Trichinellida</taxon>
        <taxon>Trichinellidae</taxon>
        <taxon>Trichinella</taxon>
    </lineage>
</organism>
<dbReference type="InterPro" id="IPR001969">
    <property type="entry name" value="Aspartic_peptidase_AS"/>
</dbReference>
<evidence type="ECO:0000256" key="1">
    <source>
        <dbReference type="PROSITE-ProRule" id="PRU00047"/>
    </source>
</evidence>
<keyword evidence="1" id="KW-0479">Metal-binding</keyword>
<dbReference type="GO" id="GO:0019899">
    <property type="term" value="F:enzyme binding"/>
    <property type="evidence" value="ECO:0007669"/>
    <property type="project" value="UniProtKB-ARBA"/>
</dbReference>
<feature type="region of interest" description="Disordered" evidence="2">
    <location>
        <begin position="378"/>
        <end position="424"/>
    </location>
</feature>
<keyword evidence="5" id="KW-1185">Reference proteome</keyword>
<dbReference type="GO" id="GO:0003676">
    <property type="term" value="F:nucleic acid binding"/>
    <property type="evidence" value="ECO:0007669"/>
    <property type="project" value="InterPro"/>
</dbReference>
<evidence type="ECO:0000313" key="5">
    <source>
        <dbReference type="Proteomes" id="UP000054653"/>
    </source>
</evidence>
<dbReference type="SMART" id="SM00343">
    <property type="entry name" value="ZnF_C2HC"/>
    <property type="match status" value="1"/>
</dbReference>
<dbReference type="OrthoDB" id="5874853at2759"/>